<dbReference type="SMART" id="SM00880">
    <property type="entry name" value="CHAD"/>
    <property type="match status" value="1"/>
</dbReference>
<dbReference type="AlphaFoldDB" id="A0AAV5G1M4"/>
<dbReference type="InterPro" id="IPR033469">
    <property type="entry name" value="CYTH-like_dom_sf"/>
</dbReference>
<dbReference type="CDD" id="cd07374">
    <property type="entry name" value="CYTH-like_Pase"/>
    <property type="match status" value="1"/>
</dbReference>
<dbReference type="SUPFAM" id="SSF55154">
    <property type="entry name" value="CYTH-like phosphatases"/>
    <property type="match status" value="1"/>
</dbReference>
<dbReference type="Proteomes" id="UP001054925">
    <property type="component" value="Unassembled WGS sequence"/>
</dbReference>
<dbReference type="RefSeq" id="WP_236163602.1">
    <property type="nucleotide sequence ID" value="NZ_BQKK01000001.1"/>
</dbReference>
<name>A0AAV5G1M4_CORAM</name>
<evidence type="ECO:0000259" key="2">
    <source>
        <dbReference type="PROSITE" id="PS51707"/>
    </source>
</evidence>
<dbReference type="PROSITE" id="PS51707">
    <property type="entry name" value="CYTH"/>
    <property type="match status" value="1"/>
</dbReference>
<evidence type="ECO:0000259" key="3">
    <source>
        <dbReference type="PROSITE" id="PS51708"/>
    </source>
</evidence>
<dbReference type="Gene3D" id="1.40.20.10">
    <property type="entry name" value="CHAD domain"/>
    <property type="match status" value="2"/>
</dbReference>
<dbReference type="Gene3D" id="2.40.320.10">
    <property type="entry name" value="Hypothetical Protein Pfu-838710-001"/>
    <property type="match status" value="1"/>
</dbReference>
<evidence type="ECO:0000313" key="4">
    <source>
        <dbReference type="EMBL" id="GJN42069.1"/>
    </source>
</evidence>
<dbReference type="Pfam" id="PF01928">
    <property type="entry name" value="CYTH"/>
    <property type="match status" value="1"/>
</dbReference>
<dbReference type="PROSITE" id="PS51708">
    <property type="entry name" value="CHAD"/>
    <property type="match status" value="1"/>
</dbReference>
<evidence type="ECO:0000313" key="5">
    <source>
        <dbReference type="Proteomes" id="UP001054925"/>
    </source>
</evidence>
<accession>A0AAV5G1M4</accession>
<evidence type="ECO:0000256" key="1">
    <source>
        <dbReference type="SAM" id="MobiDB-lite"/>
    </source>
</evidence>
<feature type="compositionally biased region" description="Acidic residues" evidence="1">
    <location>
        <begin position="393"/>
        <end position="409"/>
    </location>
</feature>
<feature type="compositionally biased region" description="Acidic residues" evidence="1">
    <location>
        <begin position="432"/>
        <end position="449"/>
    </location>
</feature>
<feature type="region of interest" description="Disordered" evidence="1">
    <location>
        <begin position="372"/>
        <end position="483"/>
    </location>
</feature>
<feature type="domain" description="CHAD" evidence="3">
    <location>
        <begin position="229"/>
        <end position="625"/>
    </location>
</feature>
<dbReference type="InterPro" id="IPR023577">
    <property type="entry name" value="CYTH_domain"/>
</dbReference>
<feature type="compositionally biased region" description="Basic and acidic residues" evidence="1">
    <location>
        <begin position="450"/>
        <end position="470"/>
    </location>
</feature>
<feature type="compositionally biased region" description="Low complexity" evidence="1">
    <location>
        <begin position="378"/>
        <end position="392"/>
    </location>
</feature>
<dbReference type="PANTHER" id="PTHR39339">
    <property type="entry name" value="SLR1444 PROTEIN"/>
    <property type="match status" value="1"/>
</dbReference>
<dbReference type="Pfam" id="PF05235">
    <property type="entry name" value="CHAD"/>
    <property type="match status" value="2"/>
</dbReference>
<dbReference type="SMART" id="SM01118">
    <property type="entry name" value="CYTH"/>
    <property type="match status" value="1"/>
</dbReference>
<gene>
    <name evidence="4" type="ORF">CAT723_05480</name>
</gene>
<proteinExistence type="predicted"/>
<feature type="compositionally biased region" description="Low complexity" evidence="1">
    <location>
        <begin position="410"/>
        <end position="431"/>
    </location>
</feature>
<dbReference type="EMBL" id="BQKK01000001">
    <property type="protein sequence ID" value="GJN42069.1"/>
    <property type="molecule type" value="Genomic_DNA"/>
</dbReference>
<dbReference type="InterPro" id="IPR038186">
    <property type="entry name" value="CHAD_dom_sf"/>
</dbReference>
<organism evidence="4 5">
    <name type="scientific">Corynebacterium ammoniagenes</name>
    <name type="common">Brevibacterium ammoniagenes</name>
    <dbReference type="NCBI Taxonomy" id="1697"/>
    <lineage>
        <taxon>Bacteria</taxon>
        <taxon>Bacillati</taxon>
        <taxon>Actinomycetota</taxon>
        <taxon>Actinomycetes</taxon>
        <taxon>Mycobacteriales</taxon>
        <taxon>Corynebacteriaceae</taxon>
        <taxon>Corynebacterium</taxon>
    </lineage>
</organism>
<reference evidence="4" key="1">
    <citation type="submission" date="2021-12" db="EMBL/GenBank/DDBJ databases">
        <title>Draft genome sequence of Corynebacterium ammoniagenes strain T-723.</title>
        <authorList>
            <person name="Matsuzawa M."/>
            <person name="Hiratani M."/>
            <person name="Abe I."/>
            <person name="Tsuji Y."/>
            <person name="Nakamura J."/>
        </authorList>
    </citation>
    <scope>NUCLEOTIDE SEQUENCE</scope>
    <source>
        <strain evidence="4">T-723</strain>
    </source>
</reference>
<dbReference type="PANTHER" id="PTHR39339:SF1">
    <property type="entry name" value="CHAD DOMAIN-CONTAINING PROTEIN"/>
    <property type="match status" value="1"/>
</dbReference>
<feature type="domain" description="CYTH" evidence="2">
    <location>
        <begin position="9"/>
        <end position="212"/>
    </location>
</feature>
<dbReference type="InterPro" id="IPR007899">
    <property type="entry name" value="CHAD_dom"/>
</dbReference>
<sequence>MSAQQAQSFLEVEAKFSVPQSLPTPEITELPGVADIGETRSESLSAIYYDTKDLRLTRAKVTLRRRTGGHDDGWHIKLPSDLGRTELHAELQEPVDGVYTVPQHLLANVRSIIRNHPVQPIAQVDNQRTEQVLVDADGNTRAEFCDDNVTAWSLLPGGQQTSWREWEIELAGDLPGTDEGTDFIHSATQQFIAAGARVSASPSKLASALGDSIENAPLPASMRTADVDKKSPAAAVVKALAANRDKLVAYDPKVRADEWDSIHQMRVATRELRSHMETFHGIIGGPEIKHIEAELKLLASILGVARDAEVVEERWQSLLAAEDSDTLDDTTRGHIANDMGKEYARAHRKVVAALNSDRYLELLDSLDELLANPPVSSPEGEFPEAVPAAGEAAEGEAAVDTDESAEGDADASAATEITTSDIDSSSNQAAEASEEEEDPAEAAEADESDQADKTDEAEPARKSKKEEKAAAKRAAKKASKEMEQVLAAHLHQAYTKLLQRHKKATKNWDNDKLTLHEREDYYHDMRKAAKKLRYAAEAAGSATKLKTKGLYAACKKMQSVLGDFQDSVTSRDKLLHLANSARRRGEDTFGYGLLYQRERAIGLEALKDYESAMKAINEAFKPLKKQMDK</sequence>
<comment type="caution">
    <text evidence="4">The sequence shown here is derived from an EMBL/GenBank/DDBJ whole genome shotgun (WGS) entry which is preliminary data.</text>
</comment>
<protein>
    <submittedName>
        <fullName evidence="4">CHAD domain-containing protein</fullName>
    </submittedName>
</protein>